<dbReference type="InterPro" id="IPR023032">
    <property type="entry name" value="tRNA_MAMT_biosynth_bifunc_MnmC"/>
</dbReference>
<dbReference type="Gene3D" id="3.50.50.60">
    <property type="entry name" value="FAD/NAD(P)-binding domain"/>
    <property type="match status" value="1"/>
</dbReference>
<evidence type="ECO:0000256" key="9">
    <source>
        <dbReference type="ARBA" id="ARBA00023268"/>
    </source>
</evidence>
<keyword evidence="7 10" id="KW-0274">FAD</keyword>
<dbReference type="GO" id="GO:0050660">
    <property type="term" value="F:flavin adenine dinucleotide binding"/>
    <property type="evidence" value="ECO:0007669"/>
    <property type="project" value="UniProtKB-UniRule"/>
</dbReference>
<dbReference type="Gene3D" id="3.30.9.10">
    <property type="entry name" value="D-Amino Acid Oxidase, subunit A, domain 2"/>
    <property type="match status" value="1"/>
</dbReference>
<evidence type="ECO:0000259" key="11">
    <source>
        <dbReference type="Pfam" id="PF01266"/>
    </source>
</evidence>
<feature type="region of interest" description="FAD-dependent cmnm(5)s(2)U34 oxidoreductase" evidence="10">
    <location>
        <begin position="262"/>
        <end position="654"/>
    </location>
</feature>
<keyword evidence="6 10" id="KW-0819">tRNA processing</keyword>
<evidence type="ECO:0000259" key="12">
    <source>
        <dbReference type="Pfam" id="PF05430"/>
    </source>
</evidence>
<dbReference type="InterPro" id="IPR006076">
    <property type="entry name" value="FAD-dep_OxRdtase"/>
</dbReference>
<evidence type="ECO:0000256" key="5">
    <source>
        <dbReference type="ARBA" id="ARBA00022691"/>
    </source>
</evidence>
<keyword evidence="3 10" id="KW-0285">Flavoprotein</keyword>
<keyword evidence="5 10" id="KW-0949">S-adenosyl-L-methionine</keyword>
<dbReference type="EMBL" id="NTME01000007">
    <property type="protein sequence ID" value="PBJ96016.1"/>
    <property type="molecule type" value="Genomic_DNA"/>
</dbReference>
<dbReference type="InterPro" id="IPR036188">
    <property type="entry name" value="FAD/NAD-bd_sf"/>
</dbReference>
<dbReference type="NCBIfam" id="TIGR03197">
    <property type="entry name" value="MnmC_Cterm"/>
    <property type="match status" value="1"/>
</dbReference>
<reference evidence="13 14" key="1">
    <citation type="submission" date="2017-09" db="EMBL/GenBank/DDBJ databases">
        <authorList>
            <person name="Ehlers B."/>
            <person name="Leendertz F.H."/>
        </authorList>
    </citation>
    <scope>NUCLEOTIDE SEQUENCE [LARGE SCALE GENOMIC DNA]</scope>
    <source>
        <strain evidence="13 14">DJ-1</strain>
    </source>
</reference>
<feature type="domain" description="MnmC-like methyltransferase" evidence="12">
    <location>
        <begin position="113"/>
        <end position="234"/>
    </location>
</feature>
<proteinExistence type="inferred from homology"/>
<dbReference type="SUPFAM" id="SSF53335">
    <property type="entry name" value="S-adenosyl-L-methionine-dependent methyltransferases"/>
    <property type="match status" value="1"/>
</dbReference>
<evidence type="ECO:0000313" key="14">
    <source>
        <dbReference type="Proteomes" id="UP000218102"/>
    </source>
</evidence>
<dbReference type="PANTHER" id="PTHR13847">
    <property type="entry name" value="SARCOSINE DEHYDROGENASE-RELATED"/>
    <property type="match status" value="1"/>
</dbReference>
<dbReference type="GO" id="GO:0032259">
    <property type="term" value="P:methylation"/>
    <property type="evidence" value="ECO:0007669"/>
    <property type="project" value="UniProtKB-KW"/>
</dbReference>
<comment type="similarity">
    <text evidence="10">In the N-terminal section; belongs to the methyltransferase superfamily. tRNA (mnm(5)s(2)U34)-methyltransferase family.</text>
</comment>
<evidence type="ECO:0000313" key="13">
    <source>
        <dbReference type="EMBL" id="PBJ96016.1"/>
    </source>
</evidence>
<keyword evidence="4 10" id="KW-0808">Transferase</keyword>
<feature type="domain" description="FAD dependent oxidoreductase" evidence="11">
    <location>
        <begin position="259"/>
        <end position="624"/>
    </location>
</feature>
<dbReference type="Pfam" id="PF05430">
    <property type="entry name" value="Methyltransf_30"/>
    <property type="match status" value="1"/>
</dbReference>
<name>A0A2A3M7I6_PSEDL</name>
<evidence type="ECO:0000256" key="3">
    <source>
        <dbReference type="ARBA" id="ARBA00022630"/>
    </source>
</evidence>
<dbReference type="HAMAP" id="MF_01102">
    <property type="entry name" value="MnmC"/>
    <property type="match status" value="1"/>
</dbReference>
<dbReference type="Proteomes" id="UP000218102">
    <property type="component" value="Unassembled WGS sequence"/>
</dbReference>
<feature type="region of interest" description="tRNA (mnm(5)s(2)U34)-methyltransferase" evidence="10">
    <location>
        <begin position="1"/>
        <end position="236"/>
    </location>
</feature>
<dbReference type="GO" id="GO:0005737">
    <property type="term" value="C:cytoplasm"/>
    <property type="evidence" value="ECO:0007669"/>
    <property type="project" value="UniProtKB-SubCell"/>
</dbReference>
<keyword evidence="8 10" id="KW-0560">Oxidoreductase</keyword>
<dbReference type="GO" id="GO:0002098">
    <property type="term" value="P:tRNA wobble uridine modification"/>
    <property type="evidence" value="ECO:0007669"/>
    <property type="project" value="TreeGrafter"/>
</dbReference>
<dbReference type="AlphaFoldDB" id="A0A2A3M7I6"/>
<comment type="function">
    <text evidence="10">Catalyzes the last two steps in the biosynthesis of 5-methylaminomethyl-2-thiouridine (mnm(5)s(2)U) at the wobble position (U34) in tRNA. Catalyzes the FAD-dependent demodification of cmnm(5)s(2)U34 to nm(5)s(2)U34, followed by the transfer of a methyl group from S-adenosyl-L-methionine to nm(5)s(2)U34, to form mnm(5)s(2)U34.</text>
</comment>
<gene>
    <name evidence="10" type="primary">mnmC</name>
    <name evidence="13" type="ORF">CMV24_09310</name>
</gene>
<comment type="catalytic activity">
    <reaction evidence="10">
        <text>5-aminomethyl-2-thiouridine(34) in tRNA + S-adenosyl-L-methionine = 5-methylaminomethyl-2-thiouridine(34) in tRNA + S-adenosyl-L-homocysteine + H(+)</text>
        <dbReference type="Rhea" id="RHEA:19569"/>
        <dbReference type="Rhea" id="RHEA-COMP:10195"/>
        <dbReference type="Rhea" id="RHEA-COMP:10197"/>
        <dbReference type="ChEBI" id="CHEBI:15378"/>
        <dbReference type="ChEBI" id="CHEBI:57856"/>
        <dbReference type="ChEBI" id="CHEBI:59789"/>
        <dbReference type="ChEBI" id="CHEBI:74454"/>
        <dbReference type="ChEBI" id="CHEBI:74455"/>
        <dbReference type="EC" id="2.1.1.61"/>
    </reaction>
</comment>
<evidence type="ECO:0000256" key="10">
    <source>
        <dbReference type="HAMAP-Rule" id="MF_01102"/>
    </source>
</evidence>
<evidence type="ECO:0000256" key="6">
    <source>
        <dbReference type="ARBA" id="ARBA00022694"/>
    </source>
</evidence>
<dbReference type="PANTHER" id="PTHR13847:SF283">
    <property type="entry name" value="TRNA 5-METHYLAMINOMETHYL-2-THIOURIDINE BIOSYNTHESIS BIFUNCTIONAL PROTEIN MNMC"/>
    <property type="match status" value="1"/>
</dbReference>
<comment type="subcellular location">
    <subcellularLocation>
        <location evidence="10">Cytoplasm</location>
    </subcellularLocation>
</comment>
<keyword evidence="2 10" id="KW-0489">Methyltransferase</keyword>
<dbReference type="GO" id="GO:0016645">
    <property type="term" value="F:oxidoreductase activity, acting on the CH-NH group of donors"/>
    <property type="evidence" value="ECO:0007669"/>
    <property type="project" value="InterPro"/>
</dbReference>
<comment type="similarity">
    <text evidence="10">In the C-terminal section; belongs to the DAO family.</text>
</comment>
<evidence type="ECO:0000256" key="1">
    <source>
        <dbReference type="ARBA" id="ARBA00022490"/>
    </source>
</evidence>
<evidence type="ECO:0000256" key="4">
    <source>
        <dbReference type="ARBA" id="ARBA00022679"/>
    </source>
</evidence>
<comment type="caution">
    <text evidence="13">The sequence shown here is derived from an EMBL/GenBank/DDBJ whole genome shotgun (WGS) entry which is preliminary data.</text>
</comment>
<evidence type="ECO:0000256" key="7">
    <source>
        <dbReference type="ARBA" id="ARBA00022827"/>
    </source>
</evidence>
<sequence>MSTLLQHAQIDWDDQGRPHSRQYDDVYFAVNEGIEETRHVFLGQTRLAERFANLAPHACVVIGETGFGTGMNFYCAWQLFEQHAHAEARLHFVSVEKYPLGRDDLARAIRLWPELAAYSQPLLEQYVAVHPGFQQFTFDNGRVTLTLLIGDVLEQLPQLDAQIDVWFLDGFAPAKNPDMWTPELFAQLARLSHPGTVLGTFTTTGWVRRSLVDAGFAMKKVPGIGKKWEVMSGAYVGPVPSPGAPWYARPAAVAGPREALVIGAGLAGSTTAASLARRGWQVTVLERHDTPAREASGNPQGVLYLKLSAHGTALSQMILAGFGYTRRQLQRLQRGHDWDACGVLQLAFDSKEAERQGKLAGAFEHGLLHSLERAEAESIAGVALPAGGLFYPEGGWVHPPALCQQQLQHPGIRLLTHQEVLELRKVDGQWQAWAGERLLANAPVVVLAGAADVLRFEPCAQLPLKRIRGQITRLPATPSSRALRTVVCAEGYVAPPRGDEHTLGASFDFHSTDLAPTVAEHQGNLALLDEISVDLAQRLGTTELDPGQLEGRAAFRCTSPDYLPIVGPVADAQAFAQAYAVLSRDARHVPDVACPWLDGLYVNSGHGSRGLITAPLSGELVAAWVCGEPLPLPRAVAEACHPNRFGLRKLIRGK</sequence>
<dbReference type="NCBIfam" id="NF002481">
    <property type="entry name" value="PRK01747.1-2"/>
    <property type="match status" value="1"/>
</dbReference>
<dbReference type="GO" id="GO:0004808">
    <property type="term" value="F:tRNA (5-methylaminomethyl-2-thiouridylate)(34)-methyltransferase activity"/>
    <property type="evidence" value="ECO:0007669"/>
    <property type="project" value="UniProtKB-EC"/>
</dbReference>
<keyword evidence="1 10" id="KW-0963">Cytoplasm</keyword>
<evidence type="ECO:0000256" key="8">
    <source>
        <dbReference type="ARBA" id="ARBA00023002"/>
    </source>
</evidence>
<dbReference type="InterPro" id="IPR047785">
    <property type="entry name" value="tRNA_MNMC2"/>
</dbReference>
<dbReference type="Pfam" id="PF01266">
    <property type="entry name" value="DAO"/>
    <property type="match status" value="1"/>
</dbReference>
<accession>A0A2A3M7I6</accession>
<dbReference type="EC" id="1.5.-.-" evidence="10"/>
<dbReference type="NCBIfam" id="NF033855">
    <property type="entry name" value="tRNA_MNMC2"/>
    <property type="match status" value="1"/>
</dbReference>
<dbReference type="InterPro" id="IPR017610">
    <property type="entry name" value="tRNA_S-uridine_synth_MnmC_C"/>
</dbReference>
<evidence type="ECO:0000256" key="2">
    <source>
        <dbReference type="ARBA" id="ARBA00022603"/>
    </source>
</evidence>
<dbReference type="EC" id="2.1.1.61" evidence="10"/>
<dbReference type="Gene3D" id="3.40.50.150">
    <property type="entry name" value="Vaccinia Virus protein VP39"/>
    <property type="match status" value="1"/>
</dbReference>
<organism evidence="13 14">
    <name type="scientific">Pseudomonas plecoglossicida</name>
    <dbReference type="NCBI Taxonomy" id="70775"/>
    <lineage>
        <taxon>Bacteria</taxon>
        <taxon>Pseudomonadati</taxon>
        <taxon>Pseudomonadota</taxon>
        <taxon>Gammaproteobacteria</taxon>
        <taxon>Pseudomonadales</taxon>
        <taxon>Pseudomonadaceae</taxon>
        <taxon>Pseudomonas</taxon>
    </lineage>
</organism>
<dbReference type="RefSeq" id="WP_096010049.1">
    <property type="nucleotide sequence ID" value="NZ_NTME01000007.1"/>
</dbReference>
<dbReference type="InterPro" id="IPR008471">
    <property type="entry name" value="MnmC-like_methylTransf"/>
</dbReference>
<dbReference type="InterPro" id="IPR029063">
    <property type="entry name" value="SAM-dependent_MTases_sf"/>
</dbReference>
<keyword evidence="9 10" id="KW-0511">Multifunctional enzyme</keyword>
<comment type="cofactor">
    <cofactor evidence="10">
        <name>FAD</name>
        <dbReference type="ChEBI" id="CHEBI:57692"/>
    </cofactor>
</comment>
<protein>
    <recommendedName>
        <fullName evidence="10">tRNA 5-methylaminomethyl-2-thiouridine biosynthesis bifunctional protein MnmC</fullName>
        <shortName evidence="10">tRNA mnm(5)s(2)U biosynthesis bifunctional protein</shortName>
    </recommendedName>
    <domain>
        <recommendedName>
            <fullName evidence="10">tRNA (mnm(5)s(2)U34)-methyltransferase</fullName>
            <ecNumber evidence="10">2.1.1.61</ecNumber>
        </recommendedName>
    </domain>
    <domain>
        <recommendedName>
            <fullName evidence="10">FAD-dependent cmnm(5)s(2)U34 oxidoreductase</fullName>
            <ecNumber evidence="10">1.5.-.-</ecNumber>
        </recommendedName>
    </domain>
</protein>
<dbReference type="SUPFAM" id="SSF51905">
    <property type="entry name" value="FAD/NAD(P)-binding domain"/>
    <property type="match status" value="1"/>
</dbReference>